<name>A0ABU5ZCC5_9BACL</name>
<dbReference type="Gene3D" id="3.10.20.520">
    <property type="entry name" value="Phenylacetic acid degradation B"/>
    <property type="match status" value="1"/>
</dbReference>
<accession>A0ABU5ZCC5</accession>
<keyword evidence="2" id="KW-1185">Reference proteome</keyword>
<reference evidence="1" key="1">
    <citation type="submission" date="2023-12" db="EMBL/GenBank/DDBJ databases">
        <title>Fervidustalea candida gen. nov., sp. nov., a novel member of the family Paenibacillaceae isolated from a geothermal area.</title>
        <authorList>
            <person name="Li W.-J."/>
            <person name="Jiao J.-Y."/>
            <person name="Chen Y."/>
        </authorList>
    </citation>
    <scope>NUCLEOTIDE SEQUENCE</scope>
    <source>
        <strain evidence="1">SYSU GA230002</strain>
    </source>
</reference>
<dbReference type="Proteomes" id="UP001310386">
    <property type="component" value="Unassembled WGS sequence"/>
</dbReference>
<comment type="caution">
    <text evidence="1">The sequence shown here is derived from an EMBL/GenBank/DDBJ whole genome shotgun (WGS) entry which is preliminary data.</text>
</comment>
<protein>
    <submittedName>
        <fullName evidence="1">Uncharacterized protein</fullName>
    </submittedName>
</protein>
<dbReference type="RefSeq" id="WP_371752265.1">
    <property type="nucleotide sequence ID" value="NZ_JAYJLD010000001.1"/>
</dbReference>
<gene>
    <name evidence="1" type="ORF">VF724_00575</name>
</gene>
<evidence type="ECO:0000313" key="1">
    <source>
        <dbReference type="EMBL" id="MEB3100153.1"/>
    </source>
</evidence>
<proteinExistence type="predicted"/>
<dbReference type="EMBL" id="JAYJLD010000001">
    <property type="protein sequence ID" value="MEB3100153.1"/>
    <property type="molecule type" value="Genomic_DNA"/>
</dbReference>
<organism evidence="1 2">
    <name type="scientific">Ferviditalea candida</name>
    <dbReference type="NCBI Taxonomy" id="3108399"/>
    <lineage>
        <taxon>Bacteria</taxon>
        <taxon>Bacillati</taxon>
        <taxon>Bacillota</taxon>
        <taxon>Bacilli</taxon>
        <taxon>Bacillales</taxon>
        <taxon>Paenibacillaceae</taxon>
        <taxon>Ferviditalea</taxon>
    </lineage>
</organism>
<evidence type="ECO:0000313" key="2">
    <source>
        <dbReference type="Proteomes" id="UP001310386"/>
    </source>
</evidence>
<sequence length="79" mass="9200">MSSMETSFEYNVFARINRGDNLILIGEVEAQNDELAKVYATFIYDEEDWAEMCVVRKDQICWVRQPEGLFEKEGVGSRE</sequence>
<dbReference type="InterPro" id="IPR038693">
    <property type="entry name" value="PaaB_sf"/>
</dbReference>